<name>A0ABR2WIH2_9FUNG</name>
<dbReference type="SUPFAM" id="SSF54373">
    <property type="entry name" value="FAD-linked reductases, C-terminal domain"/>
    <property type="match status" value="1"/>
</dbReference>
<gene>
    <name evidence="2" type="primary">HEM14_2</name>
    <name evidence="2" type="ORF">K7432_013896</name>
</gene>
<proteinExistence type="predicted"/>
<dbReference type="InterPro" id="IPR036188">
    <property type="entry name" value="FAD/NAD-bd_sf"/>
</dbReference>
<evidence type="ECO:0000313" key="3">
    <source>
        <dbReference type="Proteomes" id="UP001479436"/>
    </source>
</evidence>
<dbReference type="PANTHER" id="PTHR42923:SF3">
    <property type="entry name" value="PROTOPORPHYRINOGEN OXIDASE"/>
    <property type="match status" value="1"/>
</dbReference>
<dbReference type="Proteomes" id="UP001479436">
    <property type="component" value="Unassembled WGS sequence"/>
</dbReference>
<protein>
    <submittedName>
        <fullName evidence="2">Oxygen-dependent protoporphyrinogen oxidase</fullName>
    </submittedName>
</protein>
<accession>A0ABR2WIH2</accession>
<sequence>MKMPSDHIVSAIPSIKLSSLLPKSIPTLNKTVGTNIGVVNLLFSGKDVLPIQGFGYLVPPIEKEPVLGVVFDSSNLPEQDHGKDITRITAMMGGHRFQELFGELETASKEQILEMTKSTISRQLGIQKEPIEPQVSVLPECIPQYLVGHQERLVKTNSDLKKLYPDELSVTGASYLGVSVNDCVASSYKLVNSLVASKFKGITGLEKTSRY</sequence>
<dbReference type="InterPro" id="IPR050464">
    <property type="entry name" value="Zeta_carotene_desat/Oxidored"/>
</dbReference>
<reference evidence="2 3" key="1">
    <citation type="submission" date="2023-04" db="EMBL/GenBank/DDBJ databases">
        <title>Genome of Basidiobolus ranarum AG-B5.</title>
        <authorList>
            <person name="Stajich J.E."/>
            <person name="Carter-House D."/>
            <person name="Gryganskyi A."/>
        </authorList>
    </citation>
    <scope>NUCLEOTIDE SEQUENCE [LARGE SCALE GENOMIC DNA]</scope>
    <source>
        <strain evidence="2 3">AG-B5</strain>
    </source>
</reference>
<organism evidence="2 3">
    <name type="scientific">Basidiobolus ranarum</name>
    <dbReference type="NCBI Taxonomy" id="34480"/>
    <lineage>
        <taxon>Eukaryota</taxon>
        <taxon>Fungi</taxon>
        <taxon>Fungi incertae sedis</taxon>
        <taxon>Zoopagomycota</taxon>
        <taxon>Entomophthoromycotina</taxon>
        <taxon>Basidiobolomycetes</taxon>
        <taxon>Basidiobolales</taxon>
        <taxon>Basidiobolaceae</taxon>
        <taxon>Basidiobolus</taxon>
    </lineage>
</organism>
<dbReference type="Pfam" id="PF01593">
    <property type="entry name" value="Amino_oxidase"/>
    <property type="match status" value="1"/>
</dbReference>
<dbReference type="Gene3D" id="3.50.50.60">
    <property type="entry name" value="FAD/NAD(P)-binding domain"/>
    <property type="match status" value="1"/>
</dbReference>
<evidence type="ECO:0000259" key="1">
    <source>
        <dbReference type="Pfam" id="PF01593"/>
    </source>
</evidence>
<dbReference type="InterPro" id="IPR002937">
    <property type="entry name" value="Amino_oxidase"/>
</dbReference>
<evidence type="ECO:0000313" key="2">
    <source>
        <dbReference type="EMBL" id="KAK9761305.1"/>
    </source>
</evidence>
<feature type="domain" description="Amine oxidase" evidence="1">
    <location>
        <begin position="4"/>
        <end position="186"/>
    </location>
</feature>
<comment type="caution">
    <text evidence="2">The sequence shown here is derived from an EMBL/GenBank/DDBJ whole genome shotgun (WGS) entry which is preliminary data.</text>
</comment>
<keyword evidence="3" id="KW-1185">Reference proteome</keyword>
<dbReference type="PANTHER" id="PTHR42923">
    <property type="entry name" value="PROTOPORPHYRINOGEN OXIDASE"/>
    <property type="match status" value="1"/>
</dbReference>
<dbReference type="EMBL" id="JASJQH010001449">
    <property type="protein sequence ID" value="KAK9761305.1"/>
    <property type="molecule type" value="Genomic_DNA"/>
</dbReference>